<feature type="non-terminal residue" evidence="2">
    <location>
        <position position="1"/>
    </location>
</feature>
<feature type="compositionally biased region" description="Low complexity" evidence="1">
    <location>
        <begin position="1"/>
        <end position="13"/>
    </location>
</feature>
<name>A0A146L7P7_LYGHE</name>
<feature type="non-terminal residue" evidence="2">
    <location>
        <position position="239"/>
    </location>
</feature>
<feature type="region of interest" description="Disordered" evidence="1">
    <location>
        <begin position="1"/>
        <end position="73"/>
    </location>
</feature>
<feature type="compositionally biased region" description="Polar residues" evidence="1">
    <location>
        <begin position="14"/>
        <end position="24"/>
    </location>
</feature>
<dbReference type="AlphaFoldDB" id="A0A146L7P7"/>
<evidence type="ECO:0000256" key="1">
    <source>
        <dbReference type="SAM" id="MobiDB-lite"/>
    </source>
</evidence>
<dbReference type="EMBL" id="GDHC01015437">
    <property type="protein sequence ID" value="JAQ03192.1"/>
    <property type="molecule type" value="Transcribed_RNA"/>
</dbReference>
<reference evidence="2" key="1">
    <citation type="journal article" date="2016" name="Gigascience">
        <title>De novo construction of an expanded transcriptome assembly for the western tarnished plant bug, Lygus hesperus.</title>
        <authorList>
            <person name="Tassone E.E."/>
            <person name="Geib S.M."/>
            <person name="Hall B."/>
            <person name="Fabrick J.A."/>
            <person name="Brent C.S."/>
            <person name="Hull J.J."/>
        </authorList>
    </citation>
    <scope>NUCLEOTIDE SEQUENCE</scope>
</reference>
<evidence type="ECO:0000313" key="2">
    <source>
        <dbReference type="EMBL" id="JAQ03192.1"/>
    </source>
</evidence>
<accession>A0A146L7P7</accession>
<protein>
    <submittedName>
        <fullName evidence="2">Uncharacterized protein</fullName>
    </submittedName>
</protein>
<organism evidence="2">
    <name type="scientific">Lygus hesperus</name>
    <name type="common">Western plant bug</name>
    <dbReference type="NCBI Taxonomy" id="30085"/>
    <lineage>
        <taxon>Eukaryota</taxon>
        <taxon>Metazoa</taxon>
        <taxon>Ecdysozoa</taxon>
        <taxon>Arthropoda</taxon>
        <taxon>Hexapoda</taxon>
        <taxon>Insecta</taxon>
        <taxon>Pterygota</taxon>
        <taxon>Neoptera</taxon>
        <taxon>Paraneoptera</taxon>
        <taxon>Hemiptera</taxon>
        <taxon>Heteroptera</taxon>
        <taxon>Panheteroptera</taxon>
        <taxon>Cimicomorpha</taxon>
        <taxon>Miridae</taxon>
        <taxon>Mirini</taxon>
        <taxon>Lygus</taxon>
    </lineage>
</organism>
<proteinExistence type="predicted"/>
<gene>
    <name evidence="2" type="ORF">g.96658</name>
</gene>
<sequence length="239" mass="25026">TTTTTTATATVTTHGNSKTFSTPNKVPPSIPQRPHNHTTPPHQRHQVSHHRISDTSCKGGEDGALLNDTTSDDVGPIHEYTGFLDIRDLVSSMIFVAIQPINEDELVYTSSGAEVPISDTPPIGLEELASTTPTGASLVAAGAAGGGGGNPSTAASMPPASYAGTFADSNLDMMLESSIQDAHDFSILHTNTSGRISLGHLDSLSEDVDGEVPYDTTITNESCDADGIVMKGQQQQQQQ</sequence>